<comment type="caution">
    <text evidence="4">The sequence shown here is derived from an EMBL/GenBank/DDBJ whole genome shotgun (WGS) entry which is preliminary data.</text>
</comment>
<organism evidence="4 5">
    <name type="scientific">Mangrovicoccus algicola</name>
    <dbReference type="NCBI Taxonomy" id="2771008"/>
    <lineage>
        <taxon>Bacteria</taxon>
        <taxon>Pseudomonadati</taxon>
        <taxon>Pseudomonadota</taxon>
        <taxon>Alphaproteobacteria</taxon>
        <taxon>Rhodobacterales</taxon>
        <taxon>Paracoccaceae</taxon>
        <taxon>Mangrovicoccus</taxon>
    </lineage>
</organism>
<dbReference type="AlphaFoldDB" id="A0A8J6YT68"/>
<gene>
    <name evidence="4" type="ORF">ICN82_03940</name>
</gene>
<reference evidence="4" key="1">
    <citation type="submission" date="2020-09" db="EMBL/GenBank/DDBJ databases">
        <title>A novel bacterium of genus Mangrovicoccus, isolated from South China Sea.</title>
        <authorList>
            <person name="Huang H."/>
            <person name="Mo K."/>
            <person name="Hu Y."/>
        </authorList>
    </citation>
    <scope>NUCLEOTIDE SEQUENCE</scope>
    <source>
        <strain evidence="4">HB182678</strain>
    </source>
</reference>
<evidence type="ECO:0000256" key="3">
    <source>
        <dbReference type="ARBA" id="ARBA00023219"/>
    </source>
</evidence>
<keyword evidence="5" id="KW-1185">Reference proteome</keyword>
<dbReference type="RefSeq" id="WP_193179857.1">
    <property type="nucleotide sequence ID" value="NZ_JACVXA010000008.1"/>
</dbReference>
<keyword evidence="2" id="KW-1188">Viral release from host cell</keyword>
<comment type="subcellular location">
    <subcellularLocation>
        <location evidence="1">Virion</location>
    </subcellularLocation>
</comment>
<evidence type="ECO:0000313" key="5">
    <source>
        <dbReference type="Proteomes" id="UP000609121"/>
    </source>
</evidence>
<protein>
    <recommendedName>
        <fullName evidence="6">Phage tail protein</fullName>
    </recommendedName>
</protein>
<evidence type="ECO:0000313" key="4">
    <source>
        <dbReference type="EMBL" id="MBE3637352.1"/>
    </source>
</evidence>
<evidence type="ECO:0000256" key="2">
    <source>
        <dbReference type="ARBA" id="ARBA00022612"/>
    </source>
</evidence>
<evidence type="ECO:0008006" key="6">
    <source>
        <dbReference type="Google" id="ProtNLM"/>
    </source>
</evidence>
<keyword evidence="3" id="KW-0231">Viral genome packaging</keyword>
<dbReference type="EMBL" id="JACVXA010000008">
    <property type="protein sequence ID" value="MBE3637352.1"/>
    <property type="molecule type" value="Genomic_DNA"/>
</dbReference>
<proteinExistence type="predicted"/>
<evidence type="ECO:0000256" key="1">
    <source>
        <dbReference type="ARBA" id="ARBA00004328"/>
    </source>
</evidence>
<dbReference type="Pfam" id="PF12236">
    <property type="entry name" value="Head-tail_con"/>
    <property type="match status" value="1"/>
</dbReference>
<dbReference type="Proteomes" id="UP000609121">
    <property type="component" value="Unassembled WGS sequence"/>
</dbReference>
<dbReference type="InterPro" id="IPR020991">
    <property type="entry name" value="Connector_podovirus"/>
</dbReference>
<name>A0A8J6YT68_9RHOB</name>
<accession>A0A8J6YT68</accession>
<sequence>MRDAGDILKRMDKAQAERSRLEPMFDDAIRLTMPGRRGFNMTDWDPAWADIYDETGANAVEEFASRMQAGFFPSFSRFIQLEASSLIAPKDRAAVNRDLEEICQYLFEEIWVSNFATEAAESLTDLALSTGTLCVEEGFGGNRLHHQSIPLTELLLETGPAGQIGGQFREQRDVPVTDVPAILGQHYDDSAAPVLAADIRQNVDRKVTLVTHTYRDFTSRDTERSWHIVLVKETKEIVCKRELTGRGSNPFLSFRMGKIEGGTWGRGPLMRSLGAVRTTNLMVELVLENAAMAITGIYQTDNDGTVNADNISLLPGTILSREIGTRGLEPIAAATGSFQMQDVVLGDQRTNIKRAMYNDMLSDPNRTPATAYEVSERMADLAHRTAAGFSRIFYEFVQPYIWRALYLLEKRGDIQLPTQNGRALNFRPTSPLARAQSGRDLQALIQDFSLRAQIYGPQAAAMSYETEELETWLQARNGLDERIFKTPADMARSMQEMQQQMMQMQAQMQQMGATGK</sequence>